<evidence type="ECO:0000259" key="8">
    <source>
        <dbReference type="Pfam" id="PF20684"/>
    </source>
</evidence>
<evidence type="ECO:0000313" key="9">
    <source>
        <dbReference type="EMBL" id="KAK8054468.1"/>
    </source>
</evidence>
<keyword evidence="2 7" id="KW-0812">Transmembrane</keyword>
<comment type="similarity">
    <text evidence="5">Belongs to the SAT4 family.</text>
</comment>
<feature type="transmembrane region" description="Helical" evidence="7">
    <location>
        <begin position="29"/>
        <end position="49"/>
    </location>
</feature>
<sequence length="344" mass="37453">MDNLLDDRYINTGDHKQSFFDPESKVPTVIGVSVFFMVLAATNVAARLYTRVRILRMTGLDDWLILFASTLVIGHGITQCWMTNFNLGRHVGFMTGKDEFTTFMKLAFLAQFYRIMPGGGTTRRILIIISCVIGLWSTSQMVIVILQCHPVSGFWAPTPDTVCIPSILGCRRQHRNGSHHRRAASAHDKELAPLSGPESGPLACVLSRPGHNHDQPPSTPVPQSVARHDLGHREFQLMFPSRDQLRHHLRLPPDPQTAGRPVLPQALLDPALAVRDDAGAEARVEAAEPQVGAPGRPGLRPGPAARVPLPREPEAGAAAAPGREAADVPAPPGGHAEAEQQQQQ</sequence>
<dbReference type="InterPro" id="IPR049326">
    <property type="entry name" value="Rhodopsin_dom_fungi"/>
</dbReference>
<evidence type="ECO:0000256" key="3">
    <source>
        <dbReference type="ARBA" id="ARBA00022989"/>
    </source>
</evidence>
<dbReference type="EMBL" id="JAQQWL010000010">
    <property type="protein sequence ID" value="KAK8054468.1"/>
    <property type="molecule type" value="Genomic_DNA"/>
</dbReference>
<keyword evidence="4 7" id="KW-0472">Membrane</keyword>
<evidence type="ECO:0000256" key="2">
    <source>
        <dbReference type="ARBA" id="ARBA00022692"/>
    </source>
</evidence>
<dbReference type="Pfam" id="PF20684">
    <property type="entry name" value="Fung_rhodopsin"/>
    <property type="match status" value="1"/>
</dbReference>
<organism evidence="9 10">
    <name type="scientific">Apiospora phragmitis</name>
    <dbReference type="NCBI Taxonomy" id="2905665"/>
    <lineage>
        <taxon>Eukaryota</taxon>
        <taxon>Fungi</taxon>
        <taxon>Dikarya</taxon>
        <taxon>Ascomycota</taxon>
        <taxon>Pezizomycotina</taxon>
        <taxon>Sordariomycetes</taxon>
        <taxon>Xylariomycetidae</taxon>
        <taxon>Amphisphaeriales</taxon>
        <taxon>Apiosporaceae</taxon>
        <taxon>Apiospora</taxon>
    </lineage>
</organism>
<protein>
    <submittedName>
        <fullName evidence="9">Fucose permease</fullName>
    </submittedName>
</protein>
<keyword evidence="3 7" id="KW-1133">Transmembrane helix</keyword>
<name>A0ABR1U936_9PEZI</name>
<dbReference type="GeneID" id="92094007"/>
<evidence type="ECO:0000256" key="4">
    <source>
        <dbReference type="ARBA" id="ARBA00023136"/>
    </source>
</evidence>
<gene>
    <name evidence="9" type="ORF">PG994_009535</name>
</gene>
<keyword evidence="10" id="KW-1185">Reference proteome</keyword>
<dbReference type="RefSeq" id="XP_066713114.1">
    <property type="nucleotide sequence ID" value="XM_066860944.1"/>
</dbReference>
<evidence type="ECO:0000256" key="6">
    <source>
        <dbReference type="SAM" id="MobiDB-lite"/>
    </source>
</evidence>
<feature type="domain" description="Rhodopsin" evidence="8">
    <location>
        <begin position="46"/>
        <end position="165"/>
    </location>
</feature>
<dbReference type="PANTHER" id="PTHR33048">
    <property type="entry name" value="PTH11-LIKE INTEGRAL MEMBRANE PROTEIN (AFU_ORTHOLOGUE AFUA_5G11245)"/>
    <property type="match status" value="1"/>
</dbReference>
<dbReference type="Proteomes" id="UP001480595">
    <property type="component" value="Unassembled WGS sequence"/>
</dbReference>
<accession>A0ABR1U936</accession>
<dbReference type="InterPro" id="IPR052337">
    <property type="entry name" value="SAT4-like"/>
</dbReference>
<feature type="compositionally biased region" description="Low complexity" evidence="6">
    <location>
        <begin position="292"/>
        <end position="306"/>
    </location>
</feature>
<evidence type="ECO:0000256" key="5">
    <source>
        <dbReference type="ARBA" id="ARBA00038359"/>
    </source>
</evidence>
<comment type="subcellular location">
    <subcellularLocation>
        <location evidence="1">Membrane</location>
        <topology evidence="1">Multi-pass membrane protein</topology>
    </subcellularLocation>
</comment>
<feature type="transmembrane region" description="Helical" evidence="7">
    <location>
        <begin position="125"/>
        <end position="146"/>
    </location>
</feature>
<dbReference type="PANTHER" id="PTHR33048:SF47">
    <property type="entry name" value="INTEGRAL MEMBRANE PROTEIN-RELATED"/>
    <property type="match status" value="1"/>
</dbReference>
<feature type="region of interest" description="Disordered" evidence="6">
    <location>
        <begin position="280"/>
        <end position="344"/>
    </location>
</feature>
<evidence type="ECO:0000313" key="10">
    <source>
        <dbReference type="Proteomes" id="UP001480595"/>
    </source>
</evidence>
<reference evidence="9 10" key="1">
    <citation type="submission" date="2023-01" db="EMBL/GenBank/DDBJ databases">
        <title>Analysis of 21 Apiospora genomes using comparative genomics revels a genus with tremendous synthesis potential of carbohydrate active enzymes and secondary metabolites.</title>
        <authorList>
            <person name="Sorensen T."/>
        </authorList>
    </citation>
    <scope>NUCLEOTIDE SEQUENCE [LARGE SCALE GENOMIC DNA]</scope>
    <source>
        <strain evidence="9 10">CBS 135458</strain>
    </source>
</reference>
<comment type="caution">
    <text evidence="9">The sequence shown here is derived from an EMBL/GenBank/DDBJ whole genome shotgun (WGS) entry which is preliminary data.</text>
</comment>
<evidence type="ECO:0000256" key="7">
    <source>
        <dbReference type="SAM" id="Phobius"/>
    </source>
</evidence>
<proteinExistence type="inferred from homology"/>
<evidence type="ECO:0000256" key="1">
    <source>
        <dbReference type="ARBA" id="ARBA00004141"/>
    </source>
</evidence>